<protein>
    <recommendedName>
        <fullName evidence="8">Na(+)-translocating NADH-quinone reductase subunit A</fullName>
        <shortName evidence="8">Na(+)-NQR subunit A</shortName>
        <shortName evidence="8">Na(+)-translocating NQR subunit A</shortName>
        <ecNumber evidence="8">7.2.1.1</ecNumber>
    </recommendedName>
    <alternativeName>
        <fullName evidence="8">NQR complex subunit A</fullName>
    </alternativeName>
    <alternativeName>
        <fullName evidence="8">NQR-1 subunit A</fullName>
    </alternativeName>
</protein>
<keyword evidence="13" id="KW-1185">Reference proteome</keyword>
<dbReference type="EC" id="7.2.1.1" evidence="8"/>
<comment type="function">
    <text evidence="8">NQR complex catalyzes the reduction of ubiquinone-1 to ubiquinol by two successive reactions, coupled with the transport of Na(+) ions from the cytoplasm to the periplasm. NqrA to NqrE are probably involved in the second step, the conversion of ubisemiquinone to ubiquinol.</text>
</comment>
<keyword evidence="7 8" id="KW-0739">Sodium transport</keyword>
<keyword evidence="3 8" id="KW-0520">NAD</keyword>
<evidence type="ECO:0000256" key="8">
    <source>
        <dbReference type="HAMAP-Rule" id="MF_00425"/>
    </source>
</evidence>
<dbReference type="Pfam" id="PF24836">
    <property type="entry name" value="NQRA_2nd"/>
    <property type="match status" value="1"/>
</dbReference>
<dbReference type="NCBIfam" id="TIGR01936">
    <property type="entry name" value="nqrA"/>
    <property type="match status" value="1"/>
</dbReference>
<dbReference type="Proteomes" id="UP001152447">
    <property type="component" value="Unassembled WGS sequence"/>
</dbReference>
<evidence type="ECO:0000259" key="11">
    <source>
        <dbReference type="Pfam" id="PF24836"/>
    </source>
</evidence>
<evidence type="ECO:0000256" key="3">
    <source>
        <dbReference type="ARBA" id="ARBA00023027"/>
    </source>
</evidence>
<keyword evidence="4 8" id="KW-0915">Sodium</keyword>
<reference evidence="12" key="1">
    <citation type="submission" date="2022-07" db="EMBL/GenBank/DDBJ databases">
        <authorList>
            <person name="Criscuolo A."/>
        </authorList>
    </citation>
    <scope>NUCLEOTIDE SEQUENCE</scope>
    <source>
        <strain evidence="12">CIP103197</strain>
    </source>
</reference>
<comment type="caution">
    <text evidence="12">The sequence shown here is derived from an EMBL/GenBank/DDBJ whole genome shotgun (WGS) entry which is preliminary data.</text>
</comment>
<dbReference type="PANTHER" id="PTHR37839:SF1">
    <property type="entry name" value="NA(+)-TRANSLOCATING NADH-QUINONE REDUCTASE SUBUNIT A"/>
    <property type="match status" value="1"/>
</dbReference>
<dbReference type="GO" id="GO:0016655">
    <property type="term" value="F:oxidoreductase activity, acting on NAD(P)H, quinone or similar compound as acceptor"/>
    <property type="evidence" value="ECO:0007669"/>
    <property type="project" value="UniProtKB-UniRule"/>
</dbReference>
<evidence type="ECO:0000256" key="5">
    <source>
        <dbReference type="ARBA" id="ARBA00023065"/>
    </source>
</evidence>
<feature type="domain" description="NqrA N-terminal barrel-sandwich hybrid" evidence="9">
    <location>
        <begin position="38"/>
        <end position="130"/>
    </location>
</feature>
<sequence>MFGIYSESFYIACNNTNSGVVSTIFQFLSVNVVQVRMINIKKGLDLPLEGAPQQVIHDGSAVKRVAVLGEEFIGMRPTMHVRVDDQVKKGQVLFEDKKNPGVLFTAPASGTVKEINRGAKRVLQSVVIEVNGSEQITFGSFSETELNSLDREKAKEVLVQSGQWIALRARPFSKVAALDANPSSIFVTAIDTNPLAADPAVIIAENAKAFEAGLAVVSRLTDGKVFVCKQAGSQVPSSPIAQVEVHEFGGVHPAGLVGTHIHHLDPVSASKQVWHIGYQDVIAYGHLFLTGEIYTDRVISLAGPRVKNPRLVKTQLGASLDDLVAGELEDGDNRVISGSVLAGATSSGVHAFLGRYHVQVSVLLEGREKEFFGWIAPGSDKFSVTRTFLSHLTPSRLFKMTTSTGGSKRAMVPLGSYERVMPLDILPTLLLRDLLSRDLDSAISLGALELDEEDLALCTFVCPGKYEYGAALRDCLTTIEKEG</sequence>
<gene>
    <name evidence="8 12" type="primary">nqrA</name>
    <name evidence="12" type="ORF">PSEHALCIP103_02765</name>
</gene>
<evidence type="ECO:0000256" key="1">
    <source>
        <dbReference type="ARBA" id="ARBA00022448"/>
    </source>
</evidence>
<dbReference type="EMBL" id="CAMAPB010000044">
    <property type="protein sequence ID" value="CAH9062734.1"/>
    <property type="molecule type" value="Genomic_DNA"/>
</dbReference>
<dbReference type="InterPro" id="IPR056148">
    <property type="entry name" value="NQRA_2nd"/>
</dbReference>
<evidence type="ECO:0000313" key="13">
    <source>
        <dbReference type="Proteomes" id="UP001152447"/>
    </source>
</evidence>
<feature type="domain" description="NqrA second alpha/beta" evidence="11">
    <location>
        <begin position="149"/>
        <end position="293"/>
    </location>
</feature>
<evidence type="ECO:0000259" key="9">
    <source>
        <dbReference type="Pfam" id="PF05896"/>
    </source>
</evidence>
<dbReference type="AlphaFoldDB" id="A0A9W4VTF7"/>
<dbReference type="Pfam" id="PF05896">
    <property type="entry name" value="NQRA_N"/>
    <property type="match status" value="1"/>
</dbReference>
<name>A0A9W4VTF7_PSEHA</name>
<dbReference type="NCBIfam" id="NF003759">
    <property type="entry name" value="PRK05352.1-2"/>
    <property type="match status" value="1"/>
</dbReference>
<keyword evidence="6 8" id="KW-0830">Ubiquinone</keyword>
<dbReference type="InterPro" id="IPR056147">
    <property type="entry name" value="NQRA_N"/>
</dbReference>
<dbReference type="GO" id="GO:0006814">
    <property type="term" value="P:sodium ion transport"/>
    <property type="evidence" value="ECO:0007669"/>
    <property type="project" value="UniProtKB-UniRule"/>
</dbReference>
<evidence type="ECO:0000313" key="12">
    <source>
        <dbReference type="EMBL" id="CAH9062734.1"/>
    </source>
</evidence>
<comment type="catalytic activity">
    <reaction evidence="8">
        <text>a ubiquinone + n Na(+)(in) + NADH + H(+) = a ubiquinol + n Na(+)(out) + NAD(+)</text>
        <dbReference type="Rhea" id="RHEA:47748"/>
        <dbReference type="Rhea" id="RHEA-COMP:9565"/>
        <dbReference type="Rhea" id="RHEA-COMP:9566"/>
        <dbReference type="ChEBI" id="CHEBI:15378"/>
        <dbReference type="ChEBI" id="CHEBI:16389"/>
        <dbReference type="ChEBI" id="CHEBI:17976"/>
        <dbReference type="ChEBI" id="CHEBI:29101"/>
        <dbReference type="ChEBI" id="CHEBI:57540"/>
        <dbReference type="ChEBI" id="CHEBI:57945"/>
        <dbReference type="EC" id="7.2.1.1"/>
    </reaction>
</comment>
<keyword evidence="1 8" id="KW-0813">Transport</keyword>
<dbReference type="InterPro" id="IPR022615">
    <property type="entry name" value="NqrA_C_domain"/>
</dbReference>
<organism evidence="12 13">
    <name type="scientific">Pseudoalteromonas haloplanktis</name>
    <name type="common">Alteromonas haloplanktis</name>
    <dbReference type="NCBI Taxonomy" id="228"/>
    <lineage>
        <taxon>Bacteria</taxon>
        <taxon>Pseudomonadati</taxon>
        <taxon>Pseudomonadota</taxon>
        <taxon>Gammaproteobacteria</taxon>
        <taxon>Alteromonadales</taxon>
        <taxon>Pseudoalteromonadaceae</taxon>
        <taxon>Pseudoalteromonas</taxon>
    </lineage>
</organism>
<dbReference type="InterPro" id="IPR008703">
    <property type="entry name" value="NqrA"/>
</dbReference>
<keyword evidence="2 8" id="KW-1278">Translocase</keyword>
<comment type="similarity">
    <text evidence="8">Belongs to the NqrA family.</text>
</comment>
<proteinExistence type="inferred from homology"/>
<evidence type="ECO:0000256" key="4">
    <source>
        <dbReference type="ARBA" id="ARBA00023053"/>
    </source>
</evidence>
<feature type="domain" description="Na(+)-translocating NADH-quinone reductase subunit A C-terminal" evidence="10">
    <location>
        <begin position="298"/>
        <end position="346"/>
    </location>
</feature>
<dbReference type="PANTHER" id="PTHR37839">
    <property type="entry name" value="NA(+)-TRANSLOCATING NADH-QUINONE REDUCTASE SUBUNIT A"/>
    <property type="match status" value="1"/>
</dbReference>
<accession>A0A9W4VTF7</accession>
<evidence type="ECO:0000256" key="6">
    <source>
        <dbReference type="ARBA" id="ARBA00023075"/>
    </source>
</evidence>
<dbReference type="HAMAP" id="MF_00425">
    <property type="entry name" value="NqrA"/>
    <property type="match status" value="1"/>
</dbReference>
<keyword evidence="5 8" id="KW-0406">Ion transport</keyword>
<evidence type="ECO:0000259" key="10">
    <source>
        <dbReference type="Pfam" id="PF11973"/>
    </source>
</evidence>
<evidence type="ECO:0000256" key="2">
    <source>
        <dbReference type="ARBA" id="ARBA00022967"/>
    </source>
</evidence>
<comment type="subunit">
    <text evidence="8">Composed of six subunits; NqrA, NqrB, NqrC, NqrD, NqrE and NqrF.</text>
</comment>
<evidence type="ECO:0000256" key="7">
    <source>
        <dbReference type="ARBA" id="ARBA00023201"/>
    </source>
</evidence>
<dbReference type="Pfam" id="PF11973">
    <property type="entry name" value="NQRA_SLBB"/>
    <property type="match status" value="1"/>
</dbReference>